<dbReference type="InterPro" id="IPR035959">
    <property type="entry name" value="RutC-like_sf"/>
</dbReference>
<dbReference type="InterPro" id="IPR020471">
    <property type="entry name" value="AKR"/>
</dbReference>
<dbReference type="CDD" id="cd06154">
    <property type="entry name" value="YjgF_YER057c_UK114_like_6"/>
    <property type="match status" value="1"/>
</dbReference>
<dbReference type="PANTHER" id="PTHR43147:SF2">
    <property type="entry name" value="NADP-DEPENDENT OXIDOREDUCTASE DOMAIN-CONTAINING PROTEIN"/>
    <property type="match status" value="1"/>
</dbReference>
<dbReference type="Proteomes" id="UP001556196">
    <property type="component" value="Unassembled WGS sequence"/>
</dbReference>
<gene>
    <name evidence="2" type="ORF">ABUE31_16510</name>
</gene>
<dbReference type="Pfam" id="PF01042">
    <property type="entry name" value="Ribonuc_L-PSP"/>
    <property type="match status" value="1"/>
</dbReference>
<proteinExistence type="predicted"/>
<dbReference type="EMBL" id="JBFOCI010000005">
    <property type="protein sequence ID" value="MEW9807592.1"/>
    <property type="molecule type" value="Genomic_DNA"/>
</dbReference>
<reference evidence="2 3" key="1">
    <citation type="submission" date="2024-06" db="EMBL/GenBank/DDBJ databases">
        <authorList>
            <person name="Tuo L."/>
        </authorList>
    </citation>
    <scope>NUCLEOTIDE SEQUENCE [LARGE SCALE GENOMIC DNA]</scope>
    <source>
        <strain evidence="2 3">ZMM04-5</strain>
    </source>
</reference>
<dbReference type="SUPFAM" id="SSF55298">
    <property type="entry name" value="YjgF-like"/>
    <property type="match status" value="1"/>
</dbReference>
<name>A0ABV3R4W5_9HYPH</name>
<dbReference type="PRINTS" id="PR00069">
    <property type="entry name" value="ALDKETRDTASE"/>
</dbReference>
<dbReference type="InterPro" id="IPR006175">
    <property type="entry name" value="YjgF/YER057c/UK114"/>
</dbReference>
<dbReference type="SUPFAM" id="SSF51430">
    <property type="entry name" value="NAD(P)-linked oxidoreductase"/>
    <property type="match status" value="1"/>
</dbReference>
<feature type="domain" description="NADP-dependent oxidoreductase" evidence="1">
    <location>
        <begin position="18"/>
        <end position="312"/>
    </location>
</feature>
<evidence type="ECO:0000313" key="2">
    <source>
        <dbReference type="EMBL" id="MEW9807592.1"/>
    </source>
</evidence>
<comment type="caution">
    <text evidence="2">The sequence shown here is derived from an EMBL/GenBank/DDBJ whole genome shotgun (WGS) entry which is preliminary data.</text>
</comment>
<dbReference type="Gene3D" id="3.30.1330.40">
    <property type="entry name" value="RutC-like"/>
    <property type="match status" value="1"/>
</dbReference>
<dbReference type="Pfam" id="PF00248">
    <property type="entry name" value="Aldo_ket_red"/>
    <property type="match status" value="1"/>
</dbReference>
<dbReference type="PANTHER" id="PTHR43147">
    <property type="entry name" value="PROTEIN TAS"/>
    <property type="match status" value="1"/>
</dbReference>
<keyword evidence="3" id="KW-1185">Reference proteome</keyword>
<evidence type="ECO:0000259" key="1">
    <source>
        <dbReference type="Pfam" id="PF00248"/>
    </source>
</evidence>
<evidence type="ECO:0000313" key="3">
    <source>
        <dbReference type="Proteomes" id="UP001556196"/>
    </source>
</evidence>
<dbReference type="RefSeq" id="WP_367724774.1">
    <property type="nucleotide sequence ID" value="NZ_JBFOCI010000005.1"/>
</dbReference>
<dbReference type="CDD" id="cd19101">
    <property type="entry name" value="AKR_unchar"/>
    <property type="match status" value="1"/>
</dbReference>
<accession>A0ABV3R4W5</accession>
<protein>
    <submittedName>
        <fullName evidence="2">Aldo/keto reductase</fullName>
    </submittedName>
</protein>
<organism evidence="2 3">
    <name type="scientific">Mesorhizobium marinum</name>
    <dbReference type="NCBI Taxonomy" id="3228790"/>
    <lineage>
        <taxon>Bacteria</taxon>
        <taxon>Pseudomonadati</taxon>
        <taxon>Pseudomonadota</taxon>
        <taxon>Alphaproteobacteria</taxon>
        <taxon>Hyphomicrobiales</taxon>
        <taxon>Phyllobacteriaceae</taxon>
        <taxon>Mesorhizobium</taxon>
    </lineage>
</organism>
<sequence>MPRSPDRTTIAENLSISRLVCGLWQVADIEKSGEIIDPERGADALEGYAGAGFDTFDMADHYGSAEIITGRLLARYPAGQKPLAFTKWCPEPGPMTAEIVRKGVQERLDRLGVEKVDLLQFHWWTFEHPAWLDALHEMARLKEEGLIGAIGVTNFDAAHLRVALADGVPLATNQVSFSLVDRRAAGELSALCAEKGVKLLAYGTLCGGFLSEKWLDRPEPTEIHDWSRSKYKRFIDVAGGWQAFQGILAAAAGIGRKHGVSLSNVASRWVLEHEAVAATIIGARLGESEHRDDNLKVFGFALDAEDRSLLDAAFAATKPVPGDCGDEYRKPPYLTASGDLSHHLDAIPSVFSATPVPGRPGRLRVSSGSVWEPVAGFSRAVRVRDTIRVSGTTATHGADRCVAPGDPAAQTTYILDKIAASISALGGRLEDVVRTRIYLKDAARWEPASRAHGRVFGGIMPANTMIQAGDLIGDYEVEIEAEAVVDEPASWTGQDFSTPQR</sequence>
<dbReference type="InterPro" id="IPR023210">
    <property type="entry name" value="NADP_OxRdtase_dom"/>
</dbReference>
<dbReference type="Gene3D" id="3.20.20.100">
    <property type="entry name" value="NADP-dependent oxidoreductase domain"/>
    <property type="match status" value="1"/>
</dbReference>
<dbReference type="InterPro" id="IPR036812">
    <property type="entry name" value="NAD(P)_OxRdtase_dom_sf"/>
</dbReference>